<dbReference type="CDD" id="cd02440">
    <property type="entry name" value="AdoMet_MTases"/>
    <property type="match status" value="1"/>
</dbReference>
<dbReference type="Proteomes" id="UP000242180">
    <property type="component" value="Unassembled WGS sequence"/>
</dbReference>
<evidence type="ECO:0000259" key="2">
    <source>
        <dbReference type="Pfam" id="PF01170"/>
    </source>
</evidence>
<dbReference type="InterPro" id="IPR000241">
    <property type="entry name" value="RlmKL-like_Mtase"/>
</dbReference>
<comment type="caution">
    <text evidence="3">The sequence shown here is derived from an EMBL/GenBank/DDBJ whole genome shotgun (WGS) entry which is preliminary data.</text>
</comment>
<dbReference type="Pfam" id="PF01170">
    <property type="entry name" value="UPF0020"/>
    <property type="match status" value="1"/>
</dbReference>
<dbReference type="PANTHER" id="PTHR14911:SF13">
    <property type="entry name" value="TRNA (GUANINE(6)-N2)-METHYLTRANSFERASE THUMP3"/>
    <property type="match status" value="1"/>
</dbReference>
<gene>
    <name evidence="3" type="ORF">BCR43DRAFT_445126</name>
</gene>
<keyword evidence="4" id="KW-1185">Reference proteome</keyword>
<evidence type="ECO:0000313" key="4">
    <source>
        <dbReference type="Proteomes" id="UP000242180"/>
    </source>
</evidence>
<dbReference type="SUPFAM" id="SSF143437">
    <property type="entry name" value="THUMP domain-like"/>
    <property type="match status" value="1"/>
</dbReference>
<dbReference type="EMBL" id="MCGN01000009">
    <property type="protein sequence ID" value="ORY93202.1"/>
    <property type="molecule type" value="Genomic_DNA"/>
</dbReference>
<organism evidence="3 4">
    <name type="scientific">Syncephalastrum racemosum</name>
    <name type="common">Filamentous fungus</name>
    <dbReference type="NCBI Taxonomy" id="13706"/>
    <lineage>
        <taxon>Eukaryota</taxon>
        <taxon>Fungi</taxon>
        <taxon>Fungi incertae sedis</taxon>
        <taxon>Mucoromycota</taxon>
        <taxon>Mucoromycotina</taxon>
        <taxon>Mucoromycetes</taxon>
        <taxon>Mucorales</taxon>
        <taxon>Syncephalastraceae</taxon>
        <taxon>Syncephalastrum</taxon>
    </lineage>
</organism>
<dbReference type="PANTHER" id="PTHR14911">
    <property type="entry name" value="THUMP DOMAIN-CONTAINING"/>
    <property type="match status" value="1"/>
</dbReference>
<dbReference type="InParanoid" id="A0A1X2H460"/>
<dbReference type="GO" id="GO:0043527">
    <property type="term" value="C:tRNA methyltransferase complex"/>
    <property type="evidence" value="ECO:0007669"/>
    <property type="project" value="UniProtKB-ARBA"/>
</dbReference>
<dbReference type="STRING" id="13706.A0A1X2H460"/>
<feature type="domain" description="Ribosomal RNA large subunit methyltransferase K/L-like methyltransferase" evidence="2">
    <location>
        <begin position="187"/>
        <end position="333"/>
    </location>
</feature>
<dbReference type="GO" id="GO:0030488">
    <property type="term" value="P:tRNA methylation"/>
    <property type="evidence" value="ECO:0007669"/>
    <property type="project" value="TreeGrafter"/>
</dbReference>
<dbReference type="GO" id="GO:0016423">
    <property type="term" value="F:tRNA (guanine) methyltransferase activity"/>
    <property type="evidence" value="ECO:0007669"/>
    <property type="project" value="TreeGrafter"/>
</dbReference>
<sequence length="367" mass="41553">MFTYVLILLGLEWIAESDIVDALEVKPIQHFTEPRTGRVTLEYKSSELVETMAMIRRTPFLTVYSVVLVTNEATFPPEVYADSDATCQFIRDTTLQAQWSSVVDADPDVATFRATFYKGHLKHKVRSQLMAGYVGQALGELYPNWKVDLEHFDREAVAFLRQTQDGVRLVMGLTLTLDQLDRKPKHFGRTTLNACIASCLAKVAEPRPGQIVLDMCCGTAAIPLEGALRYPKTFWIGSEVHPRTVCVMGRENILHAGLSNVDLLLGDARRLILRDACVDTVLSDWPWGVREGSYAQIQKLYPKFMREMGRVLAPNGKAHIVTQGRKLFHRVLAYDWCKATWNIDDEKTIWIGGMEVFLFTLTRKPNV</sequence>
<protein>
    <submittedName>
        <fullName evidence="3">S-adenosyl-L-methionine-dependent methyltransferase</fullName>
    </submittedName>
</protein>
<keyword evidence="3" id="KW-0489">Methyltransferase</keyword>
<reference evidence="3 4" key="1">
    <citation type="submission" date="2016-07" db="EMBL/GenBank/DDBJ databases">
        <title>Pervasive Adenine N6-methylation of Active Genes in Fungi.</title>
        <authorList>
            <consortium name="DOE Joint Genome Institute"/>
            <person name="Mondo S.J."/>
            <person name="Dannebaum R.O."/>
            <person name="Kuo R.C."/>
            <person name="Labutti K."/>
            <person name="Haridas S."/>
            <person name="Kuo A."/>
            <person name="Salamov A."/>
            <person name="Ahrendt S.R."/>
            <person name="Lipzen A."/>
            <person name="Sullivan W."/>
            <person name="Andreopoulos W.B."/>
            <person name="Clum A."/>
            <person name="Lindquist E."/>
            <person name="Daum C."/>
            <person name="Ramamoorthy G.K."/>
            <person name="Gryganskyi A."/>
            <person name="Culley D."/>
            <person name="Magnuson J.K."/>
            <person name="James T.Y."/>
            <person name="O'Malley M.A."/>
            <person name="Stajich J.E."/>
            <person name="Spatafora J.W."/>
            <person name="Visel A."/>
            <person name="Grigoriev I.V."/>
        </authorList>
    </citation>
    <scope>NUCLEOTIDE SEQUENCE [LARGE SCALE GENOMIC DNA]</scope>
    <source>
        <strain evidence="3 4">NRRL 2496</strain>
    </source>
</reference>
<keyword evidence="1" id="KW-0732">Signal</keyword>
<accession>A0A1X2H460</accession>
<evidence type="ECO:0000313" key="3">
    <source>
        <dbReference type="EMBL" id="ORY93202.1"/>
    </source>
</evidence>
<feature type="chain" id="PRO_5012145924" evidence="1">
    <location>
        <begin position="18"/>
        <end position="367"/>
    </location>
</feature>
<dbReference type="Gene3D" id="3.30.2130.30">
    <property type="match status" value="1"/>
</dbReference>
<proteinExistence type="predicted"/>
<keyword evidence="3" id="KW-0808">Transferase</keyword>
<name>A0A1X2H460_SYNRA</name>
<dbReference type="SUPFAM" id="SSF53335">
    <property type="entry name" value="S-adenosyl-L-methionine-dependent methyltransferases"/>
    <property type="match status" value="1"/>
</dbReference>
<dbReference type="Gene3D" id="3.40.50.150">
    <property type="entry name" value="Vaccinia Virus protein VP39"/>
    <property type="match status" value="1"/>
</dbReference>
<dbReference type="OMA" id="CIAYCLA"/>
<dbReference type="InterPro" id="IPR029063">
    <property type="entry name" value="SAM-dependent_MTases_sf"/>
</dbReference>
<dbReference type="OrthoDB" id="47730at2759"/>
<evidence type="ECO:0000256" key="1">
    <source>
        <dbReference type="SAM" id="SignalP"/>
    </source>
</evidence>
<dbReference type="AlphaFoldDB" id="A0A1X2H460"/>
<feature type="signal peptide" evidence="1">
    <location>
        <begin position="1"/>
        <end position="17"/>
    </location>
</feature>